<dbReference type="EMBL" id="JAGKQM010000005">
    <property type="protein sequence ID" value="KAH0925230.1"/>
    <property type="molecule type" value="Genomic_DNA"/>
</dbReference>
<keyword evidence="7" id="KW-0067">ATP-binding</keyword>
<sequence length="2779" mass="314077">MDGEELRMELSDIKKSTGTSFRSSSSSSNEHEAEAEHALQWAEIQRLPTFKRLRSSLVDEDGEAVKKGKKVADVTKLGAMERHLMIENLIKHIENDNLKLLKKIRKRMDRVGVEFPSIEVRYEHLSVEAECEVVEGKALPTLWNSLKRVFLELVKLSGVRTREAKIRILNDVNGIINPGRLTLLLGPPGCGKTTLLKALSGNLDKNLKCSGEISYNGHQLNEFVPQKTSAYISQQDLHIAEMTVRETIDFSARCQGVASRTDIMMEVSKREKDGGIMPDPEVDAYMKAISVKGLKKSLQTDYILKVLGLDLCAETLVGNAMKRGISGGQKKRLTTAEMIVGPTKALFMDEITNGLDSSTAFQIVKSLQQLAHITDATVLVSLLQPAPESYDLFDDIVLMDKGKIVYHGPRHEVLSFFEECGFRCPERKGVADFLQEVISRKDQRQYWMHQDLPYRFVSVDTFSKRFKDLEIGRKLEEALSKPYDKSKPHKDALSSNAYSLPKWELFRACISREFLLMKRNYFVYLFKTFQLVLSAIITMTVFIRTRMGIDIVHGNSYMSCLFFGITVLLIDGIPEISMTVQRLAVFYKQKQLCFYPAWAYAIPATVLKVPLSFIESLVWTCLTYYVIGYTPEVSRFLRQFIMLFAVHFTSISMFRCIASIFQTGVASMAAGSFAILATFVFAGFAIPYKIGLSVNEFLAPRWQQMQPTNVTLGRTILESRGLNYDDYMYWVSLGALLGQTIIFNIIFTLALSFLKSPTTSRAMISQEKLLELQGTKDSPVKQNKSTETNEDSGKMVLPFKPLTITFQDLNYYVDVPAMRGQGYAEKKLQLLSNITGAFRPGVLTALMGISGAGKTTLLDVLAGRKTSGYIEGDIKISGYRKVQETFARVSGYCEQTDIHSPNITVEESLIYSAWLRLVPEIEPETKIRFVKQVLETIELEEIKDAMVGVAGQSGLSTEQRKRLTVAVELVANPSIIFMDEPTTGLDARAAAIVMRAVKNVAETGRTIVCTIHQPSIDIFEAFDELVLLKRGGRMIYTGPLGQHSSHVIKYFESIPGVTKIKDNYNPATWMLEVTSQSIETELNIDFAKIYNESDLYKSNSELAAELSKPDTGSTDLHFDRTFAQSWWGQFKSCLWKMSLSYWRSPSYNLMRIGHTLISSLIFGVLFWKQGQKIDTQQNLFTVLGAIYGLVLFLGVNNCTSALQYFETERNVMYRERFAGMYSAFAYALAQVVTEVPYIFIQSAEFVIVIYPMMGLYASAYKVFWSLYSMFCNLLCLNYLAMFLISVTPNFMVAAILQSLFFVAFNLFAGFLIPLPQIPKWWVWLYYLAPTSWTLNVFFSSQYGDIHETIDAFGESTTVARFLEDYFGFHHDRLIFSAIILIAFPIALASMFAFFMGGEEMRVELSEIGRNMGTSFRRSSSRSEPEDEAEYALQWAEIQRLPTFERLRSSLVDEEGESEENGKRVADVTKLGAMERHLMIEKLIKHIENDNLKLLKKIRKRIDRVGVEFPSIEVRYENLSVEAECEVVEGKALPTLWNSLKHVFIELVKLSGVRTQEAKISILNDVSGIINPGRLTLLLGPPGCGKTTLLKALSGNLDKNLKVSGEISYNGQGLNKFVPQKTSAYISQNDLHIAEMTVRETIDFSARCQGVASRTDIMMEVIKREKDGGIIPDPEVDAYMKAISVEGLKRSLQTDYILKILGLDICAETLFGNAMRRGISGGQKKRLTTAEMIVGPTKALFMDEITNGLDSSTALQIVKSLQQLAHITNATVLVSLLQPAPESYDLFDDIVLMDQGIIVYHGPRDQVLSFFEECGFRCPERKGVADFLQEVISRKDQGQYWLHQALPYSFVSVETFSKRFKDLEIGRKLEEALSKPYDRSKHQNDSLSFNAYSLPNWELFRACLSREFLLMKRNYFVYLFDTFLLLLSAILTMTVFIRTRMGVDIVHGNSYMSCLFFATVVLLVNGAPELNMTVERLAVFYKQKQLCFYPAWAYAIPATVLKFGLVSLTMSSDTLLKPPAGIFQTGVASMAAGGFAVLITFVFAGFAIPYTDMPGWLKWGFWVNPISYAEIGLSVNEFHAPRWQQMLPTNVTLGRTILESRGLNYDDYMYWVCLSALFGLALIYNTIFTLALSFLKSPTSSRAMISHDKLSELQGTKDSSDKKQNKSTERKEDSGKMVLPFKPLTITFQDLNYYVDVPMEMRGQGYTEKKLQLLSNITGAFRPGVLTALMGISGAGKTTLLDVLAGRKTSGYIEGDIKISGYRKVQETFARVSGYCEQTDIHSPNITVEESLIYSAWLRLVPEIEPETKIRFVKQVLETIELEEIKDAMVGVEGESGLSTEQRKRLTVAVELVANPSIIFMDEPTTGLDARAAAIVMRAVKNVADTGRTIVCTIHQPSIDIFEAFDELVLLKTGGRMIYTGPLGQHSSHSIHGVAKIKDNYNPATWMLEVTSQSIETELNIDFAKIYNDSDLYTTNSELVKELSKPDPGSTDLHFNRTFAQSWWEQFKSCLWKMSLSYWRSPSYNLMRIFHTLFSSLIFGLLFWKQGHKIDTQQNLFTVLGAIYGLVLFLGVNNCATALQYFETERNVMYRERFAGMYSAFAYALAQLVTEVPYIFIQSAEFVIIIYPMIGFYASYSKVLWCLYSMFCNLLCFNYVALFLISVTPNFMVAAILQSLFFVAFNLFAGFLIPKPQIPKWWVWLYYLTPTSWTLNVFFTSQYGDIHETIDAFGESTTVERFLEEYFGFHHDRLVITAIVLIAFPVALASMFAFFVAKLNFQKR</sequence>
<keyword evidence="5" id="KW-0677">Repeat</keyword>
<feature type="transmembrane region" description="Helical" evidence="11">
    <location>
        <begin position="639"/>
        <end position="658"/>
    </location>
</feature>
<feature type="transmembrane region" description="Helical" evidence="11">
    <location>
        <begin position="1223"/>
        <end position="1250"/>
    </location>
</feature>
<feature type="transmembrane region" description="Helical" evidence="11">
    <location>
        <begin position="1373"/>
        <end position="1395"/>
    </location>
</feature>
<feature type="transmembrane region" description="Helical" evidence="11">
    <location>
        <begin position="1149"/>
        <end position="1167"/>
    </location>
</feature>
<gene>
    <name evidence="13" type="ORF">HID58_017486</name>
</gene>
<reference evidence="13 14" key="1">
    <citation type="submission" date="2021-05" db="EMBL/GenBank/DDBJ databases">
        <title>Genome Assembly of Synthetic Allotetraploid Brassica napus Reveals Homoeologous Exchanges between Subgenomes.</title>
        <authorList>
            <person name="Davis J.T."/>
        </authorList>
    </citation>
    <scope>NUCLEOTIDE SEQUENCE [LARGE SCALE GENOMIC DNA]</scope>
    <source>
        <strain evidence="14">cv. Da-Ae</strain>
        <tissue evidence="13">Seedling</tissue>
    </source>
</reference>
<feature type="domain" description="ABC transporter" evidence="12">
    <location>
        <begin position="154"/>
        <end position="426"/>
    </location>
</feature>
<dbReference type="Gene3D" id="3.40.50.300">
    <property type="entry name" value="P-loop containing nucleotide triphosphate hydrolases"/>
    <property type="match status" value="4"/>
</dbReference>
<proteinExistence type="inferred from homology"/>
<feature type="transmembrane region" description="Helical" evidence="11">
    <location>
        <begin position="1262"/>
        <end position="1283"/>
    </location>
</feature>
<feature type="transmembrane region" description="Helical" evidence="11">
    <location>
        <begin position="2021"/>
        <end position="2047"/>
    </location>
</feature>
<feature type="compositionally biased region" description="Basic and acidic residues" evidence="10">
    <location>
        <begin position="2157"/>
        <end position="2173"/>
    </location>
</feature>
<dbReference type="InterPro" id="IPR034001">
    <property type="entry name" value="ABCG_PDR_1"/>
</dbReference>
<evidence type="ECO:0000256" key="5">
    <source>
        <dbReference type="ARBA" id="ARBA00022737"/>
    </source>
</evidence>
<dbReference type="CDD" id="cd03233">
    <property type="entry name" value="ABCG_PDR_domain1"/>
    <property type="match status" value="2"/>
</dbReference>
<dbReference type="InterPro" id="IPR029481">
    <property type="entry name" value="ABC_trans_N"/>
</dbReference>
<feature type="region of interest" description="Disordered" evidence="10">
    <location>
        <begin position="2152"/>
        <end position="2173"/>
    </location>
</feature>
<dbReference type="Pfam" id="PF14510">
    <property type="entry name" value="ABC_trans_N"/>
    <property type="match status" value="1"/>
</dbReference>
<feature type="transmembrane region" description="Helical" evidence="11">
    <location>
        <begin position="2696"/>
        <end position="2714"/>
    </location>
</feature>
<keyword evidence="6" id="KW-0547">Nucleotide-binding</keyword>
<evidence type="ECO:0000259" key="12">
    <source>
        <dbReference type="PROSITE" id="PS50893"/>
    </source>
</evidence>
<name>A0ABQ8D783_BRANA</name>
<dbReference type="InterPro" id="IPR003593">
    <property type="entry name" value="AAA+_ATPase"/>
</dbReference>
<dbReference type="InterPro" id="IPR034003">
    <property type="entry name" value="ABCG_PDR_2"/>
</dbReference>
<feature type="domain" description="ABC transporter" evidence="12">
    <location>
        <begin position="1547"/>
        <end position="1819"/>
    </location>
</feature>
<comment type="subcellular location">
    <subcellularLocation>
        <location evidence="1">Membrane</location>
        <topology evidence="1">Multi-pass membrane protein</topology>
    </subcellularLocation>
</comment>
<accession>A0ABQ8D783</accession>
<feature type="transmembrane region" description="Helical" evidence="11">
    <location>
        <begin position="2666"/>
        <end position="2689"/>
    </location>
</feature>
<evidence type="ECO:0000256" key="4">
    <source>
        <dbReference type="ARBA" id="ARBA00022692"/>
    </source>
</evidence>
<keyword evidence="9 11" id="KW-0472">Membrane</keyword>
<feature type="transmembrane region" description="Helical" evidence="11">
    <location>
        <begin position="2525"/>
        <end position="2543"/>
    </location>
</feature>
<dbReference type="InterPro" id="IPR003439">
    <property type="entry name" value="ABC_transporter-like_ATP-bd"/>
</dbReference>
<dbReference type="SUPFAM" id="SSF52540">
    <property type="entry name" value="P-loop containing nucleoside triphosphate hydrolases"/>
    <property type="match status" value="4"/>
</dbReference>
<feature type="domain" description="ABC transporter" evidence="12">
    <location>
        <begin position="2185"/>
        <end position="2437"/>
    </location>
</feature>
<dbReference type="Pfam" id="PF19055">
    <property type="entry name" value="ABC2_membrane_7"/>
    <property type="match status" value="2"/>
</dbReference>
<evidence type="ECO:0000256" key="3">
    <source>
        <dbReference type="ARBA" id="ARBA00022448"/>
    </source>
</evidence>
<feature type="transmembrane region" description="Helical" evidence="11">
    <location>
        <begin position="727"/>
        <end position="754"/>
    </location>
</feature>
<evidence type="ECO:0000256" key="2">
    <source>
        <dbReference type="ARBA" id="ARBA00006012"/>
    </source>
</evidence>
<organism evidence="13 14">
    <name type="scientific">Brassica napus</name>
    <name type="common">Rape</name>
    <dbReference type="NCBI Taxonomy" id="3708"/>
    <lineage>
        <taxon>Eukaryota</taxon>
        <taxon>Viridiplantae</taxon>
        <taxon>Streptophyta</taxon>
        <taxon>Embryophyta</taxon>
        <taxon>Tracheophyta</taxon>
        <taxon>Spermatophyta</taxon>
        <taxon>Magnoliopsida</taxon>
        <taxon>eudicotyledons</taxon>
        <taxon>Gunneridae</taxon>
        <taxon>Pentapetalae</taxon>
        <taxon>rosids</taxon>
        <taxon>malvids</taxon>
        <taxon>Brassicales</taxon>
        <taxon>Brassicaceae</taxon>
        <taxon>Brassiceae</taxon>
        <taxon>Brassica</taxon>
    </lineage>
</organism>
<feature type="domain" description="ABC transporter" evidence="12">
    <location>
        <begin position="804"/>
        <end position="1056"/>
    </location>
</feature>
<keyword evidence="4 11" id="KW-0812">Transmembrane</keyword>
<evidence type="ECO:0000313" key="14">
    <source>
        <dbReference type="Proteomes" id="UP000824890"/>
    </source>
</evidence>
<evidence type="ECO:0000256" key="9">
    <source>
        <dbReference type="ARBA" id="ARBA00023136"/>
    </source>
</evidence>
<feature type="transmembrane region" description="Helical" evidence="11">
    <location>
        <begin position="1987"/>
        <end position="2009"/>
    </location>
</feature>
<feature type="transmembrane region" description="Helical" evidence="11">
    <location>
        <begin position="2640"/>
        <end position="2660"/>
    </location>
</feature>
<comment type="similarity">
    <text evidence="2">Belongs to the ABC transporter superfamily. ABCG family. PDR (TC 3.A.1.205) subfamily.</text>
</comment>
<feature type="transmembrane region" description="Helical" evidence="11">
    <location>
        <begin position="1948"/>
        <end position="1967"/>
    </location>
</feature>
<dbReference type="PANTHER" id="PTHR19241">
    <property type="entry name" value="ATP-BINDING CASSETTE TRANSPORTER"/>
    <property type="match status" value="1"/>
</dbReference>
<feature type="transmembrane region" description="Helical" evidence="11">
    <location>
        <begin position="555"/>
        <end position="573"/>
    </location>
</feature>
<feature type="transmembrane region" description="Helical" evidence="11">
    <location>
        <begin position="1320"/>
        <end position="1338"/>
    </location>
</feature>
<feature type="region of interest" description="Disordered" evidence="10">
    <location>
        <begin position="1"/>
        <end position="35"/>
    </location>
</feature>
<dbReference type="Pfam" id="PF01061">
    <property type="entry name" value="ABC2_membrane"/>
    <property type="match status" value="5"/>
</dbReference>
<evidence type="ECO:0000256" key="10">
    <source>
        <dbReference type="SAM" id="MobiDB-lite"/>
    </source>
</evidence>
<evidence type="ECO:0000256" key="7">
    <source>
        <dbReference type="ARBA" id="ARBA00022840"/>
    </source>
</evidence>
<evidence type="ECO:0000256" key="1">
    <source>
        <dbReference type="ARBA" id="ARBA00004141"/>
    </source>
</evidence>
<dbReference type="InterPro" id="IPR013525">
    <property type="entry name" value="ABC2_TM"/>
</dbReference>
<feature type="transmembrane region" description="Helical" evidence="11">
    <location>
        <begin position="594"/>
        <end position="627"/>
    </location>
</feature>
<keyword evidence="3" id="KW-0813">Transport</keyword>
<feature type="transmembrane region" description="Helical" evidence="11">
    <location>
        <begin position="2749"/>
        <end position="2772"/>
    </location>
</feature>
<dbReference type="InterPro" id="IPR013581">
    <property type="entry name" value="PDR_assoc"/>
</dbReference>
<feature type="compositionally biased region" description="Basic and acidic residues" evidence="10">
    <location>
        <begin position="1"/>
        <end position="15"/>
    </location>
</feature>
<dbReference type="InterPro" id="IPR027417">
    <property type="entry name" value="P-loop_NTPase"/>
</dbReference>
<evidence type="ECO:0000313" key="13">
    <source>
        <dbReference type="EMBL" id="KAH0925230.1"/>
    </source>
</evidence>
<dbReference type="Pfam" id="PF08370">
    <property type="entry name" value="PDR_assoc"/>
    <property type="match status" value="2"/>
</dbReference>
<evidence type="ECO:0000256" key="6">
    <source>
        <dbReference type="ARBA" id="ARBA00022741"/>
    </source>
</evidence>
<keyword evidence="8 11" id="KW-1133">Transmembrane helix</keyword>
<dbReference type="SMART" id="SM00382">
    <property type="entry name" value="AAA"/>
    <property type="match status" value="4"/>
</dbReference>
<keyword evidence="14" id="KW-1185">Reference proteome</keyword>
<evidence type="ECO:0000256" key="11">
    <source>
        <dbReference type="SAM" id="Phobius"/>
    </source>
</evidence>
<feature type="transmembrane region" description="Helical" evidence="11">
    <location>
        <begin position="1290"/>
        <end position="1314"/>
    </location>
</feature>
<feature type="transmembrane region" description="Helical" evidence="11">
    <location>
        <begin position="2107"/>
        <end position="2134"/>
    </location>
</feature>
<dbReference type="InterPro" id="IPR043926">
    <property type="entry name" value="ABCG_dom"/>
</dbReference>
<feature type="transmembrane region" description="Helical" evidence="11">
    <location>
        <begin position="1179"/>
        <end position="1202"/>
    </location>
</feature>
<protein>
    <recommendedName>
        <fullName evidence="12">ABC transporter domain-containing protein</fullName>
    </recommendedName>
</protein>
<dbReference type="CDD" id="cd03232">
    <property type="entry name" value="ABCG_PDR_domain2"/>
    <property type="match status" value="2"/>
</dbReference>
<feature type="transmembrane region" description="Helical" evidence="11">
    <location>
        <begin position="1914"/>
        <end position="1936"/>
    </location>
</feature>
<dbReference type="PROSITE" id="PS50893">
    <property type="entry name" value="ABC_TRANSPORTER_2"/>
    <property type="match status" value="4"/>
</dbReference>
<feature type="transmembrane region" description="Helical" evidence="11">
    <location>
        <begin position="521"/>
        <end position="543"/>
    </location>
</feature>
<comment type="caution">
    <text evidence="13">The sequence shown here is derived from an EMBL/GenBank/DDBJ whole genome shotgun (WGS) entry which is preliminary data.</text>
</comment>
<evidence type="ECO:0000256" key="8">
    <source>
        <dbReference type="ARBA" id="ARBA00022989"/>
    </source>
</evidence>
<feature type="transmembrane region" description="Helical" evidence="11">
    <location>
        <begin position="2614"/>
        <end position="2633"/>
    </location>
</feature>
<feature type="transmembrane region" description="Helical" evidence="11">
    <location>
        <begin position="2555"/>
        <end position="2581"/>
    </location>
</feature>
<feature type="transmembrane region" description="Helical" evidence="11">
    <location>
        <begin position="665"/>
        <end position="688"/>
    </location>
</feature>
<dbReference type="Pfam" id="PF00005">
    <property type="entry name" value="ABC_tran"/>
    <property type="match status" value="4"/>
</dbReference>
<dbReference type="Proteomes" id="UP000824890">
    <property type="component" value="Unassembled WGS sequence"/>
</dbReference>